<dbReference type="AlphaFoldDB" id="A0ABD5QCC2"/>
<keyword evidence="3" id="KW-1185">Reference proteome</keyword>
<sequence>MDIDARIERRRRQDGSPRLIRNYDSLSPVAHVDEPSDRGPVLERLLDHLDPVFEGGLPPNAYVHGPFGSGKSAIVTALFAHLGGLSRETRSIIHTSTRAVPPTVPEFVYVDLREVTSEFAFYHGVLDELVDEPVPDHGVGTAELRERLHALLGSSRTGAVVAVDHVDDPGGIDAAALADLFAGLPSTVSWLAVGRADPEETSLSRYTATSIPVERYRRRVLVDVLMARASAGLAQQALEHDLARRIAVWAEGNAHDGLTALFVAADRADREGRTRLTEADVTAAIEEIPRPSVSLGRVLSLPANKRLVLRHLVDLDPEDRGSVTATTEAISAEPDVDLSAGTVKRFLYEMAEIAVVERVRSDLSTGKGRPPSRLELRFPPTAFRRLYDLQR</sequence>
<dbReference type="Pfam" id="PF13191">
    <property type="entry name" value="AAA_16"/>
    <property type="match status" value="1"/>
</dbReference>
<dbReference type="InterPro" id="IPR041664">
    <property type="entry name" value="AAA_16"/>
</dbReference>
<dbReference type="Gene3D" id="1.10.8.60">
    <property type="match status" value="1"/>
</dbReference>
<proteinExistence type="predicted"/>
<dbReference type="EMBL" id="JBHSJG010000018">
    <property type="protein sequence ID" value="MFC4987239.1"/>
    <property type="molecule type" value="Genomic_DNA"/>
</dbReference>
<reference evidence="2 3" key="1">
    <citation type="journal article" date="2019" name="Int. J. Syst. Evol. Microbiol.">
        <title>The Global Catalogue of Microorganisms (GCM) 10K type strain sequencing project: providing services to taxonomists for standard genome sequencing and annotation.</title>
        <authorList>
            <consortium name="The Broad Institute Genomics Platform"/>
            <consortium name="The Broad Institute Genome Sequencing Center for Infectious Disease"/>
            <person name="Wu L."/>
            <person name="Ma J."/>
        </authorList>
    </citation>
    <scope>NUCLEOTIDE SEQUENCE [LARGE SCALE GENOMIC DNA]</scope>
    <source>
        <strain evidence="2 3">CGMCC 1.15824</strain>
    </source>
</reference>
<gene>
    <name evidence="2" type="ORF">ACFPFO_05550</name>
</gene>
<protein>
    <submittedName>
        <fullName evidence="2">Cdc6/Cdc18 family protein</fullName>
    </submittedName>
</protein>
<organism evidence="2 3">
    <name type="scientific">Saliphagus infecundisoli</name>
    <dbReference type="NCBI Taxonomy" id="1849069"/>
    <lineage>
        <taxon>Archaea</taxon>
        <taxon>Methanobacteriati</taxon>
        <taxon>Methanobacteriota</taxon>
        <taxon>Stenosarchaea group</taxon>
        <taxon>Halobacteria</taxon>
        <taxon>Halobacteriales</taxon>
        <taxon>Natrialbaceae</taxon>
        <taxon>Saliphagus</taxon>
    </lineage>
</organism>
<comment type="caution">
    <text evidence="2">The sequence shown here is derived from an EMBL/GenBank/DDBJ whole genome shotgun (WGS) entry which is preliminary data.</text>
</comment>
<evidence type="ECO:0000259" key="1">
    <source>
        <dbReference type="Pfam" id="PF13191"/>
    </source>
</evidence>
<dbReference type="Proteomes" id="UP001595925">
    <property type="component" value="Unassembled WGS sequence"/>
</dbReference>
<dbReference type="InterPro" id="IPR027417">
    <property type="entry name" value="P-loop_NTPase"/>
</dbReference>
<evidence type="ECO:0000313" key="2">
    <source>
        <dbReference type="EMBL" id="MFC4987239.1"/>
    </source>
</evidence>
<dbReference type="Gene3D" id="3.40.50.300">
    <property type="entry name" value="P-loop containing nucleotide triphosphate hydrolases"/>
    <property type="match status" value="1"/>
</dbReference>
<feature type="domain" description="Orc1-like AAA ATPase" evidence="1">
    <location>
        <begin position="38"/>
        <end position="186"/>
    </location>
</feature>
<dbReference type="SUPFAM" id="SSF52540">
    <property type="entry name" value="P-loop containing nucleoside triphosphate hydrolases"/>
    <property type="match status" value="1"/>
</dbReference>
<dbReference type="RefSeq" id="WP_114578301.1">
    <property type="nucleotide sequence ID" value="NZ_JAIVEF010000007.1"/>
</dbReference>
<evidence type="ECO:0000313" key="3">
    <source>
        <dbReference type="Proteomes" id="UP001595925"/>
    </source>
</evidence>
<name>A0ABD5QCC2_9EURY</name>
<accession>A0ABD5QCC2</accession>